<dbReference type="InterPro" id="IPR023408">
    <property type="entry name" value="MscS_beta-dom_sf"/>
</dbReference>
<protein>
    <submittedName>
        <fullName evidence="11">Mechanosensitive ion channel family protein</fullName>
    </submittedName>
</protein>
<feature type="transmembrane region" description="Helical" evidence="8">
    <location>
        <begin position="38"/>
        <end position="59"/>
    </location>
</feature>
<dbReference type="InterPro" id="IPR011014">
    <property type="entry name" value="MscS_channel_TM-2"/>
</dbReference>
<evidence type="ECO:0000256" key="3">
    <source>
        <dbReference type="ARBA" id="ARBA00022475"/>
    </source>
</evidence>
<dbReference type="SUPFAM" id="SSF82861">
    <property type="entry name" value="Mechanosensitive channel protein MscS (YggB), transmembrane region"/>
    <property type="match status" value="1"/>
</dbReference>
<dbReference type="InterPro" id="IPR049278">
    <property type="entry name" value="MS_channel_C"/>
</dbReference>
<dbReference type="InterPro" id="IPR011066">
    <property type="entry name" value="MscS_channel_C_sf"/>
</dbReference>
<evidence type="ECO:0000256" key="4">
    <source>
        <dbReference type="ARBA" id="ARBA00022692"/>
    </source>
</evidence>
<dbReference type="Pfam" id="PF00924">
    <property type="entry name" value="MS_channel_2nd"/>
    <property type="match status" value="1"/>
</dbReference>
<dbReference type="InterPro" id="IPR045275">
    <property type="entry name" value="MscS_archaea/bacteria_type"/>
</dbReference>
<feature type="compositionally biased region" description="Acidic residues" evidence="7">
    <location>
        <begin position="336"/>
        <end position="345"/>
    </location>
</feature>
<feature type="transmembrane region" description="Helical" evidence="8">
    <location>
        <begin position="80"/>
        <end position="101"/>
    </location>
</feature>
<evidence type="ECO:0000313" key="11">
    <source>
        <dbReference type="EMBL" id="TKR24675.1"/>
    </source>
</evidence>
<dbReference type="SUPFAM" id="SSF82689">
    <property type="entry name" value="Mechanosensitive channel protein MscS (YggB), C-terminal domain"/>
    <property type="match status" value="1"/>
</dbReference>
<evidence type="ECO:0000259" key="9">
    <source>
        <dbReference type="Pfam" id="PF00924"/>
    </source>
</evidence>
<proteinExistence type="inferred from homology"/>
<feature type="domain" description="Mechanosensitive ion channel MscS" evidence="9">
    <location>
        <begin position="125"/>
        <end position="192"/>
    </location>
</feature>
<evidence type="ECO:0000256" key="2">
    <source>
        <dbReference type="ARBA" id="ARBA00008017"/>
    </source>
</evidence>
<feature type="compositionally biased region" description="Basic and acidic residues" evidence="7">
    <location>
        <begin position="357"/>
        <end position="372"/>
    </location>
</feature>
<comment type="subcellular location">
    <subcellularLocation>
        <location evidence="1">Cell membrane</location>
        <topology evidence="1">Multi-pass membrane protein</topology>
    </subcellularLocation>
</comment>
<evidence type="ECO:0000256" key="8">
    <source>
        <dbReference type="SAM" id="Phobius"/>
    </source>
</evidence>
<dbReference type="Pfam" id="PF21082">
    <property type="entry name" value="MS_channel_3rd"/>
    <property type="match status" value="1"/>
</dbReference>
<keyword evidence="3" id="KW-1003">Cell membrane</keyword>
<feature type="transmembrane region" description="Helical" evidence="8">
    <location>
        <begin position="107"/>
        <end position="136"/>
    </location>
</feature>
<dbReference type="PANTHER" id="PTHR30221:SF20">
    <property type="entry name" value="SMALL-CONDUCTANCE MECHANOSENSITIVE CHANNEL"/>
    <property type="match status" value="1"/>
</dbReference>
<gene>
    <name evidence="11" type="ORF">DM868_13810</name>
</gene>
<evidence type="ECO:0000256" key="6">
    <source>
        <dbReference type="ARBA" id="ARBA00023136"/>
    </source>
</evidence>
<dbReference type="Gene3D" id="2.30.30.60">
    <property type="match status" value="1"/>
</dbReference>
<keyword evidence="4 8" id="KW-0812">Transmembrane</keyword>
<feature type="region of interest" description="Disordered" evidence="7">
    <location>
        <begin position="1"/>
        <end position="21"/>
    </location>
</feature>
<comment type="caution">
    <text evidence="11">The sequence shown here is derived from an EMBL/GenBank/DDBJ whole genome shotgun (WGS) entry which is preliminary data.</text>
</comment>
<dbReference type="GO" id="GO:0008381">
    <property type="term" value="F:mechanosensitive monoatomic ion channel activity"/>
    <property type="evidence" value="ECO:0007669"/>
    <property type="project" value="InterPro"/>
</dbReference>
<reference evidence="11 12" key="1">
    <citation type="submission" date="2019-04" db="EMBL/GenBank/DDBJ databases">
        <title>Natronomonas sp. F20-122 a newhaloarchaeon isolated from a saline saltern of Isla Bacuta, Huelva, Spain.</title>
        <authorList>
            <person name="Duran-Viseras A."/>
            <person name="Sanchez-Porro C."/>
            <person name="Ventosa A."/>
        </authorList>
    </citation>
    <scope>NUCLEOTIDE SEQUENCE [LARGE SCALE GENOMIC DNA]</scope>
    <source>
        <strain evidence="11 12">F20-122</strain>
    </source>
</reference>
<dbReference type="Gene3D" id="3.30.70.100">
    <property type="match status" value="1"/>
</dbReference>
<comment type="similarity">
    <text evidence="2">Belongs to the MscS (TC 1.A.23) family.</text>
</comment>
<dbReference type="OrthoDB" id="11475at2157"/>
<keyword evidence="5 8" id="KW-1133">Transmembrane helix</keyword>
<evidence type="ECO:0000259" key="10">
    <source>
        <dbReference type="Pfam" id="PF21082"/>
    </source>
</evidence>
<feature type="compositionally biased region" description="Polar residues" evidence="7">
    <location>
        <begin position="1"/>
        <end position="19"/>
    </location>
</feature>
<dbReference type="SUPFAM" id="SSF50182">
    <property type="entry name" value="Sm-like ribonucleoproteins"/>
    <property type="match status" value="1"/>
</dbReference>
<dbReference type="AlphaFoldDB" id="A0A4U5J8B3"/>
<dbReference type="PANTHER" id="PTHR30221">
    <property type="entry name" value="SMALL-CONDUCTANCE MECHANOSENSITIVE CHANNEL"/>
    <property type="match status" value="1"/>
</dbReference>
<dbReference type="InterPro" id="IPR010920">
    <property type="entry name" value="LSM_dom_sf"/>
</dbReference>
<evidence type="ECO:0000313" key="12">
    <source>
        <dbReference type="Proteomes" id="UP000308037"/>
    </source>
</evidence>
<dbReference type="Gene3D" id="1.10.287.1260">
    <property type="match status" value="1"/>
</dbReference>
<organism evidence="11 12">
    <name type="scientific">Natronomonas salsuginis</name>
    <dbReference type="NCBI Taxonomy" id="2217661"/>
    <lineage>
        <taxon>Archaea</taxon>
        <taxon>Methanobacteriati</taxon>
        <taxon>Methanobacteriota</taxon>
        <taxon>Stenosarchaea group</taxon>
        <taxon>Halobacteria</taxon>
        <taxon>Halobacteriales</taxon>
        <taxon>Natronomonadaceae</taxon>
        <taxon>Natronomonas</taxon>
    </lineage>
</organism>
<feature type="domain" description="Mechanosensitive ion channel MscS C-terminal" evidence="10">
    <location>
        <begin position="201"/>
        <end position="295"/>
    </location>
</feature>
<name>A0A4U5J8B3_9EURY</name>
<dbReference type="InterPro" id="IPR006685">
    <property type="entry name" value="MscS_channel_2nd"/>
</dbReference>
<feature type="region of interest" description="Disordered" evidence="7">
    <location>
        <begin position="314"/>
        <end position="379"/>
    </location>
</feature>
<accession>A0A4U5J8B3</accession>
<keyword evidence="6 8" id="KW-0472">Membrane</keyword>
<evidence type="ECO:0000256" key="5">
    <source>
        <dbReference type="ARBA" id="ARBA00022989"/>
    </source>
</evidence>
<keyword evidence="12" id="KW-1185">Reference proteome</keyword>
<sequence length="379" mass="41570">MDAVSLQTGTRTPAPTQSFRDGPGLAPPEWLPESVPVFFYRLVIAVALVVFAYYLSQMVRQVLGRRIARRFKRPSVSRTILRSLQMFIVVGAVLTALSFFGLGFGNIALSVGVFSAVVGIILAPIIGNLISGVFVLSEQPYEIGDMIELGDTQTKGFVEDITLIYTKVFTLDNTFIVLPNGTMRSRDVINYSAEDTRVRLTLDVGVTYESDISVARKQMEAAARSIDGVIKGGPDIRIGSARYPASPTCYIGEFGESEVSLKLRYWANEPYKQTTVRSKVLTEVWDRFDDHDIEIPYPHRHMVFDDTSGELQMSMHQASEAAISRPGGATTRAAETENETAEESSPEVGSADGSAGTEERNASEREGERETDSDATDSP</sequence>
<dbReference type="RefSeq" id="WP_137277420.1">
    <property type="nucleotide sequence ID" value="NZ_QKNX01000007.1"/>
</dbReference>
<dbReference type="Proteomes" id="UP000308037">
    <property type="component" value="Unassembled WGS sequence"/>
</dbReference>
<evidence type="ECO:0000256" key="1">
    <source>
        <dbReference type="ARBA" id="ARBA00004651"/>
    </source>
</evidence>
<dbReference type="GO" id="GO:0005886">
    <property type="term" value="C:plasma membrane"/>
    <property type="evidence" value="ECO:0007669"/>
    <property type="project" value="UniProtKB-SubCell"/>
</dbReference>
<dbReference type="EMBL" id="QKNX01000007">
    <property type="protein sequence ID" value="TKR24675.1"/>
    <property type="molecule type" value="Genomic_DNA"/>
</dbReference>
<evidence type="ECO:0000256" key="7">
    <source>
        <dbReference type="SAM" id="MobiDB-lite"/>
    </source>
</evidence>